<feature type="region of interest" description="Disordered" evidence="8">
    <location>
        <begin position="1"/>
        <end position="36"/>
    </location>
</feature>
<evidence type="ECO:0000256" key="6">
    <source>
        <dbReference type="ARBA" id="ARBA00023136"/>
    </source>
</evidence>
<keyword evidence="2 7" id="KW-0813">Transport</keyword>
<name>A0ABX8EIN7_9ACTN</name>
<feature type="transmembrane region" description="Helical" evidence="7">
    <location>
        <begin position="309"/>
        <end position="329"/>
    </location>
</feature>
<dbReference type="EMBL" id="CP075371">
    <property type="protein sequence ID" value="QVT80379.1"/>
    <property type="molecule type" value="Genomic_DNA"/>
</dbReference>
<comment type="similarity">
    <text evidence="7">Belongs to the binding-protein-dependent transport system permease family.</text>
</comment>
<evidence type="ECO:0000256" key="2">
    <source>
        <dbReference type="ARBA" id="ARBA00022448"/>
    </source>
</evidence>
<keyword evidence="3" id="KW-1003">Cell membrane</keyword>
<evidence type="ECO:0000259" key="9">
    <source>
        <dbReference type="PROSITE" id="PS50928"/>
    </source>
</evidence>
<feature type="transmembrane region" description="Helical" evidence="7">
    <location>
        <begin position="164"/>
        <end position="184"/>
    </location>
</feature>
<dbReference type="InterPro" id="IPR050366">
    <property type="entry name" value="BP-dependent_transpt_permease"/>
</dbReference>
<feature type="domain" description="ABC transmembrane type-1" evidence="9">
    <location>
        <begin position="129"/>
        <end position="329"/>
    </location>
</feature>
<evidence type="ECO:0000256" key="8">
    <source>
        <dbReference type="SAM" id="MobiDB-lite"/>
    </source>
</evidence>
<keyword evidence="5 7" id="KW-1133">Transmembrane helix</keyword>
<keyword evidence="4 7" id="KW-0812">Transmembrane</keyword>
<sequence length="342" mass="36666">MTLQSGLEPGAPAEPEDTSRAPRESTGTPASKSPTQIALQRLRQDKVAVVCGAILLLLVVLALAAPLISRAMGIYPEINSPGAPKPSEVLDQFNYPEVGPPYFGFTWDHPLGIAPNTGVDNLSNLLYGLRTSLLVATLATIVSTLVGIAIGLMAGFSRGWLDRFLSFVIDLFLSFPFLLGALTLAPIITSRFSTDLDALNRAQLLGLIAVLVIFGWMSLARLIRGQVLSLREREFVQSAQVIGVPTRRILFKELLPNMVAPIVVATSLSLPAYVAAEAGLSYLGIGLTGQPSLGQTILRATGFYNTYGIYLWVPVGVVAVLVLALNLLGDSVRDAFDPRTRR</sequence>
<dbReference type="RefSeq" id="WP_214055935.1">
    <property type="nucleotide sequence ID" value="NZ_BAAAHS010000145.1"/>
</dbReference>
<dbReference type="PROSITE" id="PS50928">
    <property type="entry name" value="ABC_TM1"/>
    <property type="match status" value="1"/>
</dbReference>
<dbReference type="InterPro" id="IPR000515">
    <property type="entry name" value="MetI-like"/>
</dbReference>
<keyword evidence="11" id="KW-1185">Reference proteome</keyword>
<evidence type="ECO:0000256" key="7">
    <source>
        <dbReference type="RuleBase" id="RU363032"/>
    </source>
</evidence>
<keyword evidence="6 7" id="KW-0472">Membrane</keyword>
<dbReference type="InterPro" id="IPR025966">
    <property type="entry name" value="OppC_N"/>
</dbReference>
<dbReference type="Proteomes" id="UP000679307">
    <property type="component" value="Chromosome"/>
</dbReference>
<dbReference type="Pfam" id="PF12911">
    <property type="entry name" value="OppC_N"/>
    <property type="match status" value="1"/>
</dbReference>
<evidence type="ECO:0000256" key="3">
    <source>
        <dbReference type="ARBA" id="ARBA00022475"/>
    </source>
</evidence>
<dbReference type="InterPro" id="IPR035906">
    <property type="entry name" value="MetI-like_sf"/>
</dbReference>
<feature type="transmembrane region" description="Helical" evidence="7">
    <location>
        <begin position="254"/>
        <end position="274"/>
    </location>
</feature>
<organism evidence="10 11">
    <name type="scientific">Nocardioides aquaticus</name>
    <dbReference type="NCBI Taxonomy" id="160826"/>
    <lineage>
        <taxon>Bacteria</taxon>
        <taxon>Bacillati</taxon>
        <taxon>Actinomycetota</taxon>
        <taxon>Actinomycetes</taxon>
        <taxon>Propionibacteriales</taxon>
        <taxon>Nocardioidaceae</taxon>
        <taxon>Nocardioides</taxon>
    </lineage>
</organism>
<dbReference type="PANTHER" id="PTHR43386">
    <property type="entry name" value="OLIGOPEPTIDE TRANSPORT SYSTEM PERMEASE PROTEIN APPC"/>
    <property type="match status" value="1"/>
</dbReference>
<evidence type="ECO:0000256" key="5">
    <source>
        <dbReference type="ARBA" id="ARBA00022989"/>
    </source>
</evidence>
<evidence type="ECO:0000256" key="1">
    <source>
        <dbReference type="ARBA" id="ARBA00004651"/>
    </source>
</evidence>
<feature type="transmembrane region" description="Helical" evidence="7">
    <location>
        <begin position="204"/>
        <end position="223"/>
    </location>
</feature>
<proteinExistence type="inferred from homology"/>
<dbReference type="SUPFAM" id="SSF161098">
    <property type="entry name" value="MetI-like"/>
    <property type="match status" value="1"/>
</dbReference>
<protein>
    <submittedName>
        <fullName evidence="10">Peptide transport permease protein</fullName>
    </submittedName>
</protein>
<dbReference type="Gene3D" id="1.10.3720.10">
    <property type="entry name" value="MetI-like"/>
    <property type="match status" value="1"/>
</dbReference>
<reference evidence="10 11" key="1">
    <citation type="submission" date="2021-05" db="EMBL/GenBank/DDBJ databases">
        <title>Complete genome of Nocardioides aquaticus KCTC 9944T isolated from meromictic and hypersaline Ekho Lake, Antarctica.</title>
        <authorList>
            <person name="Hwang K."/>
            <person name="Kim K.M."/>
            <person name="Choe H."/>
        </authorList>
    </citation>
    <scope>NUCLEOTIDE SEQUENCE [LARGE SCALE GENOMIC DNA]</scope>
    <source>
        <strain evidence="10 11">KCTC 9944</strain>
    </source>
</reference>
<gene>
    <name evidence="10" type="ORF">ENKNEFLB_02774</name>
</gene>
<accession>A0ABX8EIN7</accession>
<evidence type="ECO:0000313" key="10">
    <source>
        <dbReference type="EMBL" id="QVT80379.1"/>
    </source>
</evidence>
<feature type="compositionally biased region" description="Polar residues" evidence="8">
    <location>
        <begin position="25"/>
        <end position="36"/>
    </location>
</feature>
<evidence type="ECO:0000313" key="11">
    <source>
        <dbReference type="Proteomes" id="UP000679307"/>
    </source>
</evidence>
<dbReference type="PANTHER" id="PTHR43386:SF1">
    <property type="entry name" value="D,D-DIPEPTIDE TRANSPORT SYSTEM PERMEASE PROTEIN DDPC-RELATED"/>
    <property type="match status" value="1"/>
</dbReference>
<evidence type="ECO:0000256" key="4">
    <source>
        <dbReference type="ARBA" id="ARBA00022692"/>
    </source>
</evidence>
<dbReference type="Pfam" id="PF00528">
    <property type="entry name" value="BPD_transp_1"/>
    <property type="match status" value="1"/>
</dbReference>
<dbReference type="CDD" id="cd06261">
    <property type="entry name" value="TM_PBP2"/>
    <property type="match status" value="1"/>
</dbReference>
<comment type="subcellular location">
    <subcellularLocation>
        <location evidence="1 7">Cell membrane</location>
        <topology evidence="1 7">Multi-pass membrane protein</topology>
    </subcellularLocation>
</comment>
<feature type="transmembrane region" description="Helical" evidence="7">
    <location>
        <begin position="133"/>
        <end position="152"/>
    </location>
</feature>
<feature type="transmembrane region" description="Helical" evidence="7">
    <location>
        <begin position="47"/>
        <end position="68"/>
    </location>
</feature>